<gene>
    <name evidence="1" type="ORF">SAMN05444921_112165</name>
</gene>
<organism evidence="1 2">
    <name type="scientific">Streptomyces wuyuanensis</name>
    <dbReference type="NCBI Taxonomy" id="1196353"/>
    <lineage>
        <taxon>Bacteria</taxon>
        <taxon>Bacillati</taxon>
        <taxon>Actinomycetota</taxon>
        <taxon>Actinomycetes</taxon>
        <taxon>Kitasatosporales</taxon>
        <taxon>Streptomycetaceae</taxon>
        <taxon>Streptomyces</taxon>
    </lineage>
</organism>
<proteinExistence type="predicted"/>
<dbReference type="RefSeq" id="WP_244292039.1">
    <property type="nucleotide sequence ID" value="NZ_FNHI01000012.1"/>
</dbReference>
<protein>
    <submittedName>
        <fullName evidence="1">Bacteriocin biosynthesis cyclodehydratase domain-containing protein</fullName>
    </submittedName>
</protein>
<dbReference type="GeneID" id="40831137"/>
<dbReference type="STRING" id="1196353.SAMN05444921_112165"/>
<reference evidence="2" key="1">
    <citation type="submission" date="2016-10" db="EMBL/GenBank/DDBJ databases">
        <authorList>
            <person name="Varghese N."/>
            <person name="Submissions S."/>
        </authorList>
    </citation>
    <scope>NUCLEOTIDE SEQUENCE [LARGE SCALE GENOMIC DNA]</scope>
    <source>
        <strain evidence="2">CGMCC 4.7042</strain>
    </source>
</reference>
<evidence type="ECO:0000313" key="1">
    <source>
        <dbReference type="EMBL" id="SDM72724.1"/>
    </source>
</evidence>
<evidence type="ECO:0000313" key="2">
    <source>
        <dbReference type="Proteomes" id="UP000199063"/>
    </source>
</evidence>
<dbReference type="Proteomes" id="UP000199063">
    <property type="component" value="Unassembled WGS sequence"/>
</dbReference>
<name>A0A1G9VKK1_9ACTN</name>
<dbReference type="InterPro" id="IPR022291">
    <property type="entry name" value="Bacteriocin_synth_cyclodeHase"/>
</dbReference>
<dbReference type="Gene3D" id="3.40.50.720">
    <property type="entry name" value="NAD(P)-binding Rossmann-like Domain"/>
    <property type="match status" value="1"/>
</dbReference>
<dbReference type="AlphaFoldDB" id="A0A1G9VKK1"/>
<dbReference type="NCBIfam" id="TIGR03882">
    <property type="entry name" value="cyclo_dehyd_2"/>
    <property type="match status" value="1"/>
</dbReference>
<accession>A0A1G9VKK1</accession>
<sequence>MSEKKEQSSMSPDPRPRCLYLVRDSFGRKLMEHRGVPAEQRVSFEDFVSGAAPHADAVVPVHSGSAPELRDEVDRICAEQGTPSVGLQLLSTKIVCGPAVVPDRTACYACYRKRAAQHAGTAHPYDMEAALTGLPEGFGPLHLAVASGLLELALADIAAGTTGLGGAVRTFSLISGAVSSAATVSVNRCPRCGDRFAQVRPDSAMPFPELLR</sequence>
<keyword evidence="2" id="KW-1185">Reference proteome</keyword>
<dbReference type="EMBL" id="FNHI01000012">
    <property type="protein sequence ID" value="SDM72724.1"/>
    <property type="molecule type" value="Genomic_DNA"/>
</dbReference>